<dbReference type="InterPro" id="IPR002347">
    <property type="entry name" value="SDR_fam"/>
</dbReference>
<dbReference type="RefSeq" id="WP_180918535.1">
    <property type="nucleotide sequence ID" value="NZ_CP059165.1"/>
</dbReference>
<evidence type="ECO:0000256" key="1">
    <source>
        <dbReference type="ARBA" id="ARBA00006484"/>
    </source>
</evidence>
<proteinExistence type="inferred from homology"/>
<dbReference type="GO" id="GO:0016491">
    <property type="term" value="F:oxidoreductase activity"/>
    <property type="evidence" value="ECO:0007669"/>
    <property type="project" value="UniProtKB-KW"/>
</dbReference>
<dbReference type="SUPFAM" id="SSF51735">
    <property type="entry name" value="NAD(P)-binding Rossmann-fold domains"/>
    <property type="match status" value="1"/>
</dbReference>
<reference evidence="4" key="3">
    <citation type="submission" date="2023-07" db="EMBL/GenBank/DDBJ databases">
        <title>Description of Mycobacterium gordonae subsp. intergordonae subsp.nov. and Mycobacterium gordonae subsp. gordonae subsp. nov.</title>
        <authorList>
            <person name="Huang H."/>
        </authorList>
    </citation>
    <scope>NUCLEOTIDE SEQUENCE [LARGE SCALE GENOMIC DNA]</scope>
    <source>
        <strain evidence="4">24</strain>
    </source>
</reference>
<evidence type="ECO:0000313" key="4">
    <source>
        <dbReference type="Proteomes" id="UP000510682"/>
    </source>
</evidence>
<sequence length="245" mass="25374">MTHPPLSGRRVLVTGASGGIGAAVARRVITAGGQVTLLARRIDRLRRLTAELGTDAIAIPCDVTDPARLSDSIAEAARAMGGIDAIVANAGAAHMGHIGTGEPRIWREFFDLNVIACLSTVRYGLDHMIAPADVVLIGSTAAHRPTGATGIYAASKTAVTAAAESLRLELGPAGIRVCLLQPGRVDTEIGQHARLEAGGRHGTMGTAFTLLATDEVAEVVAFVLSRPANLALNTVVLRPVGQEFP</sequence>
<gene>
    <name evidence="3" type="ORF">H0P51_13580</name>
</gene>
<dbReference type="Proteomes" id="UP000510682">
    <property type="component" value="Chromosome"/>
</dbReference>
<evidence type="ECO:0000313" key="3">
    <source>
        <dbReference type="EMBL" id="QLL09789.1"/>
    </source>
</evidence>
<dbReference type="Pfam" id="PF00106">
    <property type="entry name" value="adh_short"/>
    <property type="match status" value="1"/>
</dbReference>
<organism evidence="3 4">
    <name type="scientific">Mycobacterium vicinigordonae</name>
    <dbReference type="NCBI Taxonomy" id="1719132"/>
    <lineage>
        <taxon>Bacteria</taxon>
        <taxon>Bacillati</taxon>
        <taxon>Actinomycetota</taxon>
        <taxon>Actinomycetes</taxon>
        <taxon>Mycobacteriales</taxon>
        <taxon>Mycobacteriaceae</taxon>
        <taxon>Mycobacterium</taxon>
    </lineage>
</organism>
<dbReference type="CDD" id="cd05233">
    <property type="entry name" value="SDR_c"/>
    <property type="match status" value="1"/>
</dbReference>
<dbReference type="PANTHER" id="PTHR43115:SF4">
    <property type="entry name" value="DEHYDROGENASE_REDUCTASE SDR FAMILY MEMBER 11"/>
    <property type="match status" value="1"/>
</dbReference>
<dbReference type="PANTHER" id="PTHR43115">
    <property type="entry name" value="DEHYDROGENASE/REDUCTASE SDR FAMILY MEMBER 11"/>
    <property type="match status" value="1"/>
</dbReference>
<comment type="similarity">
    <text evidence="1">Belongs to the short-chain dehydrogenases/reductases (SDR) family.</text>
</comment>
<accession>A0A7D6E2M6</accession>
<protein>
    <submittedName>
        <fullName evidence="3">SDR family oxidoreductase</fullName>
    </submittedName>
</protein>
<evidence type="ECO:0000256" key="2">
    <source>
        <dbReference type="ARBA" id="ARBA00023002"/>
    </source>
</evidence>
<dbReference type="AlphaFoldDB" id="A0A7D6E2M6"/>
<dbReference type="EMBL" id="CP059165">
    <property type="protein sequence ID" value="QLL09789.1"/>
    <property type="molecule type" value="Genomic_DNA"/>
</dbReference>
<reference evidence="3 4" key="2">
    <citation type="submission" date="2020-07" db="EMBL/GenBank/DDBJ databases">
        <authorList>
            <person name="Yu X."/>
        </authorList>
    </citation>
    <scope>NUCLEOTIDE SEQUENCE [LARGE SCALE GENOMIC DNA]</scope>
    <source>
        <strain evidence="4">24</strain>
    </source>
</reference>
<keyword evidence="2" id="KW-0560">Oxidoreductase</keyword>
<dbReference type="KEGG" id="mgor:H0P51_13580"/>
<reference evidence="4" key="1">
    <citation type="submission" date="2020-07" db="EMBL/GenBank/DDBJ databases">
        <title>Description of Mycobacterium gordonae subsp. intergordonae subsp.nov. and Mycobacterium gordonae subsp. gordonae subsp. nov.</title>
        <authorList>
            <person name="Yu X."/>
        </authorList>
    </citation>
    <scope>NUCLEOTIDE SEQUENCE [LARGE SCALE GENOMIC DNA]</scope>
    <source>
        <strain evidence="4">24</strain>
    </source>
</reference>
<dbReference type="InterPro" id="IPR036291">
    <property type="entry name" value="NAD(P)-bd_dom_sf"/>
</dbReference>
<dbReference type="PRINTS" id="PR00081">
    <property type="entry name" value="GDHRDH"/>
</dbReference>
<name>A0A7D6E2M6_9MYCO</name>
<dbReference type="Gene3D" id="3.40.50.720">
    <property type="entry name" value="NAD(P)-binding Rossmann-like Domain"/>
    <property type="match status" value="1"/>
</dbReference>
<keyword evidence="4" id="KW-1185">Reference proteome</keyword>